<dbReference type="PANTHER" id="PTHR12608:SF1">
    <property type="entry name" value="TRANSMEMBRANE PROTEIN 165"/>
    <property type="match status" value="1"/>
</dbReference>
<reference evidence="7 8" key="1">
    <citation type="submission" date="2020-11" db="EMBL/GenBank/DDBJ databases">
        <title>Fusibacter basophilias sp. nov.</title>
        <authorList>
            <person name="Qiu D."/>
        </authorList>
    </citation>
    <scope>NUCLEOTIDE SEQUENCE [LARGE SCALE GENOMIC DNA]</scope>
    <source>
        <strain evidence="7 8">Q10-2</strain>
    </source>
</reference>
<keyword evidence="8" id="KW-1185">Reference proteome</keyword>
<feature type="transmembrane region" description="Helical" evidence="6">
    <location>
        <begin position="194"/>
        <end position="212"/>
    </location>
</feature>
<feature type="transmembrane region" description="Helical" evidence="6">
    <location>
        <begin position="66"/>
        <end position="86"/>
    </location>
</feature>
<comment type="caution">
    <text evidence="7">The sequence shown here is derived from an EMBL/GenBank/DDBJ whole genome shotgun (WGS) entry which is preliminary data.</text>
</comment>
<feature type="transmembrane region" description="Helical" evidence="6">
    <location>
        <begin position="36"/>
        <end position="54"/>
    </location>
</feature>
<dbReference type="Proteomes" id="UP000614200">
    <property type="component" value="Unassembled WGS sequence"/>
</dbReference>
<evidence type="ECO:0000256" key="6">
    <source>
        <dbReference type="RuleBase" id="RU365102"/>
    </source>
</evidence>
<feature type="transmembrane region" description="Helical" evidence="6">
    <location>
        <begin position="164"/>
        <end position="182"/>
    </location>
</feature>
<name>A0ABR9ZV59_9FIRM</name>
<evidence type="ECO:0000256" key="4">
    <source>
        <dbReference type="ARBA" id="ARBA00022989"/>
    </source>
</evidence>
<gene>
    <name evidence="7" type="ORF">ISU02_14600</name>
</gene>
<dbReference type="EMBL" id="JADKNH010000008">
    <property type="protein sequence ID" value="MBF4694348.1"/>
    <property type="molecule type" value="Genomic_DNA"/>
</dbReference>
<comment type="subcellular location">
    <subcellularLocation>
        <location evidence="1 6">Membrane</location>
        <topology evidence="1 6">Multi-pass membrane protein</topology>
    </subcellularLocation>
</comment>
<evidence type="ECO:0000256" key="1">
    <source>
        <dbReference type="ARBA" id="ARBA00004141"/>
    </source>
</evidence>
<evidence type="ECO:0000256" key="5">
    <source>
        <dbReference type="ARBA" id="ARBA00023136"/>
    </source>
</evidence>
<keyword evidence="5 6" id="KW-0472">Membrane</keyword>
<feature type="transmembrane region" description="Helical" evidence="6">
    <location>
        <begin position="132"/>
        <end position="152"/>
    </location>
</feature>
<evidence type="ECO:0000313" key="7">
    <source>
        <dbReference type="EMBL" id="MBF4694348.1"/>
    </source>
</evidence>
<comment type="similarity">
    <text evidence="2 6">Belongs to the GDT1 family.</text>
</comment>
<evidence type="ECO:0000256" key="3">
    <source>
        <dbReference type="ARBA" id="ARBA00022692"/>
    </source>
</evidence>
<evidence type="ECO:0000313" key="8">
    <source>
        <dbReference type="Proteomes" id="UP000614200"/>
    </source>
</evidence>
<proteinExistence type="inferred from homology"/>
<organism evidence="7 8">
    <name type="scientific">Fusibacter ferrireducens</name>
    <dbReference type="NCBI Taxonomy" id="2785058"/>
    <lineage>
        <taxon>Bacteria</taxon>
        <taxon>Bacillati</taxon>
        <taxon>Bacillota</taxon>
        <taxon>Clostridia</taxon>
        <taxon>Eubacteriales</taxon>
        <taxon>Eubacteriales Family XII. Incertae Sedis</taxon>
        <taxon>Fusibacter</taxon>
    </lineage>
</organism>
<protein>
    <recommendedName>
        <fullName evidence="6">GDT1 family protein</fullName>
    </recommendedName>
</protein>
<keyword evidence="4 6" id="KW-1133">Transmembrane helix</keyword>
<evidence type="ECO:0000256" key="2">
    <source>
        <dbReference type="ARBA" id="ARBA00009190"/>
    </source>
</evidence>
<accession>A0ABR9ZV59</accession>
<dbReference type="InterPro" id="IPR001727">
    <property type="entry name" value="GDT1-like"/>
</dbReference>
<keyword evidence="3 6" id="KW-0812">Transmembrane</keyword>
<dbReference type="RefSeq" id="WP_194702580.1">
    <property type="nucleotide sequence ID" value="NZ_JADKNH010000008.1"/>
</dbReference>
<dbReference type="PANTHER" id="PTHR12608">
    <property type="entry name" value="TRANSMEMBRANE PROTEIN HTP-1 RELATED"/>
    <property type="match status" value="1"/>
</dbReference>
<dbReference type="Pfam" id="PF01169">
    <property type="entry name" value="GDT1"/>
    <property type="match status" value="2"/>
</dbReference>
<sequence>MGDFLRALLLIFIAEMGDKTQIMAMAFATKYKVNQILIGVAIGAFANHGIAILLGSLLNRFIPIEALQLVAGVLFISFGLLSLSIAEEEEAEQSLKKYGAIITVGIAFFLGELGDKTQLTAMTLATDAVNPVFTLIGTVLGMVVVSSVGIFVGAKLGDRVPEHLIKFGAFLIFMFFGLNKIFTSPYVQSMGMTFMALLVFIISILMIFRFVIFSRQLKEVSVSALKQKAQDLKLYRERILENVNELCKNCDVCKEQQCLVGYMKNLLSQKMETRVIDPVFIEALYDDHFDACQAERILTLLREYFDKYPEEHMINIELLNIEKVLNKIMENKIMDNEIIENKTIEKDLVQH</sequence>